<proteinExistence type="predicted"/>
<evidence type="ECO:0000313" key="1">
    <source>
        <dbReference type="EMBL" id="OGF62091.1"/>
    </source>
</evidence>
<reference evidence="1 2" key="1">
    <citation type="journal article" date="2016" name="Nat. Commun.">
        <title>Thousands of microbial genomes shed light on interconnected biogeochemical processes in an aquifer system.</title>
        <authorList>
            <person name="Anantharaman K."/>
            <person name="Brown C.T."/>
            <person name="Hug L.A."/>
            <person name="Sharon I."/>
            <person name="Castelle C.J."/>
            <person name="Probst A.J."/>
            <person name="Thomas B.C."/>
            <person name="Singh A."/>
            <person name="Wilkins M.J."/>
            <person name="Karaoz U."/>
            <person name="Brodie E.L."/>
            <person name="Williams K.H."/>
            <person name="Hubbard S.S."/>
            <person name="Banfield J.F."/>
        </authorList>
    </citation>
    <scope>NUCLEOTIDE SEQUENCE [LARGE SCALE GENOMIC DNA]</scope>
</reference>
<accession>A0A1F5VGN9</accession>
<organism evidence="1 2">
    <name type="scientific">Candidatus Giovannonibacteria bacterium RIFCSPHIGHO2_01_FULL_45_23</name>
    <dbReference type="NCBI Taxonomy" id="1798325"/>
    <lineage>
        <taxon>Bacteria</taxon>
        <taxon>Candidatus Giovannoniibacteriota</taxon>
    </lineage>
</organism>
<dbReference type="Proteomes" id="UP000179251">
    <property type="component" value="Unassembled WGS sequence"/>
</dbReference>
<sequence>MAEKILAGIGMLIMVALVGSSAYRLHTQEAQAATAPKENCEQYYQKAFDEAKKPVEWDRSSNTPTMRSIMYSLLYQSCLAHQNKR</sequence>
<protein>
    <submittedName>
        <fullName evidence="1">Uncharacterized protein</fullName>
    </submittedName>
</protein>
<gene>
    <name evidence="1" type="ORF">A2834_02065</name>
</gene>
<dbReference type="STRING" id="1798325.A2834_02065"/>
<dbReference type="EMBL" id="MFHD01000023">
    <property type="protein sequence ID" value="OGF62091.1"/>
    <property type="molecule type" value="Genomic_DNA"/>
</dbReference>
<comment type="caution">
    <text evidence="1">The sequence shown here is derived from an EMBL/GenBank/DDBJ whole genome shotgun (WGS) entry which is preliminary data.</text>
</comment>
<name>A0A1F5VGN9_9BACT</name>
<evidence type="ECO:0000313" key="2">
    <source>
        <dbReference type="Proteomes" id="UP000179251"/>
    </source>
</evidence>
<dbReference type="AlphaFoldDB" id="A0A1F5VGN9"/>